<dbReference type="InterPro" id="IPR008271">
    <property type="entry name" value="Ser/Thr_kinase_AS"/>
</dbReference>
<evidence type="ECO:0000256" key="3">
    <source>
        <dbReference type="ARBA" id="ARBA00047558"/>
    </source>
</evidence>
<evidence type="ECO:0000313" key="7">
    <source>
        <dbReference type="Proteomes" id="UP001187471"/>
    </source>
</evidence>
<dbReference type="InterPro" id="IPR000719">
    <property type="entry name" value="Prot_kinase_dom"/>
</dbReference>
<keyword evidence="1" id="KW-0547">Nucleotide-binding</keyword>
<evidence type="ECO:0000256" key="4">
    <source>
        <dbReference type="ARBA" id="ARBA00047951"/>
    </source>
</evidence>
<dbReference type="AlphaFoldDB" id="A0AA88UWU4"/>
<dbReference type="Proteomes" id="UP001187471">
    <property type="component" value="Unassembled WGS sequence"/>
</dbReference>
<reference evidence="6" key="1">
    <citation type="submission" date="2022-12" db="EMBL/GenBank/DDBJ databases">
        <title>Draft genome assemblies for two species of Escallonia (Escalloniales).</title>
        <authorList>
            <person name="Chanderbali A."/>
            <person name="Dervinis C."/>
            <person name="Anghel I."/>
            <person name="Soltis D."/>
            <person name="Soltis P."/>
            <person name="Zapata F."/>
        </authorList>
    </citation>
    <scope>NUCLEOTIDE SEQUENCE</scope>
    <source>
        <strain evidence="6">UCBG92.1500</strain>
        <tissue evidence="6">Leaf</tissue>
    </source>
</reference>
<dbReference type="GO" id="GO:0004674">
    <property type="term" value="F:protein serine/threonine kinase activity"/>
    <property type="evidence" value="ECO:0007669"/>
    <property type="project" value="TreeGrafter"/>
</dbReference>
<accession>A0AA88UWU4</accession>
<organism evidence="6 7">
    <name type="scientific">Escallonia rubra</name>
    <dbReference type="NCBI Taxonomy" id="112253"/>
    <lineage>
        <taxon>Eukaryota</taxon>
        <taxon>Viridiplantae</taxon>
        <taxon>Streptophyta</taxon>
        <taxon>Embryophyta</taxon>
        <taxon>Tracheophyta</taxon>
        <taxon>Spermatophyta</taxon>
        <taxon>Magnoliopsida</taxon>
        <taxon>eudicotyledons</taxon>
        <taxon>Gunneridae</taxon>
        <taxon>Pentapetalae</taxon>
        <taxon>asterids</taxon>
        <taxon>campanulids</taxon>
        <taxon>Escalloniales</taxon>
        <taxon>Escalloniaceae</taxon>
        <taxon>Escallonia</taxon>
    </lineage>
</organism>
<dbReference type="GO" id="GO:0007166">
    <property type="term" value="P:cell surface receptor signaling pathway"/>
    <property type="evidence" value="ECO:0007669"/>
    <property type="project" value="InterPro"/>
</dbReference>
<dbReference type="GO" id="GO:0005886">
    <property type="term" value="C:plasma membrane"/>
    <property type="evidence" value="ECO:0007669"/>
    <property type="project" value="TreeGrafter"/>
</dbReference>
<comment type="catalytic activity">
    <reaction evidence="4">
        <text>L-threonyl-[protein] + ATP = O-phospho-L-threonyl-[protein] + ADP + H(+)</text>
        <dbReference type="Rhea" id="RHEA:46608"/>
        <dbReference type="Rhea" id="RHEA-COMP:11060"/>
        <dbReference type="Rhea" id="RHEA-COMP:11605"/>
        <dbReference type="ChEBI" id="CHEBI:15378"/>
        <dbReference type="ChEBI" id="CHEBI:30013"/>
        <dbReference type="ChEBI" id="CHEBI:30616"/>
        <dbReference type="ChEBI" id="CHEBI:61977"/>
        <dbReference type="ChEBI" id="CHEBI:456216"/>
    </reaction>
</comment>
<protein>
    <recommendedName>
        <fullName evidence="5">Protein kinase domain-containing protein</fullName>
    </recommendedName>
</protein>
<dbReference type="GO" id="GO:0005524">
    <property type="term" value="F:ATP binding"/>
    <property type="evidence" value="ECO:0007669"/>
    <property type="project" value="UniProtKB-KW"/>
</dbReference>
<comment type="catalytic activity">
    <reaction evidence="3">
        <text>L-seryl-[protein] + ATP = O-phospho-L-seryl-[protein] + ADP + H(+)</text>
        <dbReference type="Rhea" id="RHEA:17989"/>
        <dbReference type="Rhea" id="RHEA-COMP:9863"/>
        <dbReference type="Rhea" id="RHEA-COMP:11604"/>
        <dbReference type="ChEBI" id="CHEBI:15378"/>
        <dbReference type="ChEBI" id="CHEBI:29999"/>
        <dbReference type="ChEBI" id="CHEBI:30616"/>
        <dbReference type="ChEBI" id="CHEBI:83421"/>
        <dbReference type="ChEBI" id="CHEBI:456216"/>
    </reaction>
</comment>
<evidence type="ECO:0000256" key="2">
    <source>
        <dbReference type="ARBA" id="ARBA00022840"/>
    </source>
</evidence>
<dbReference type="SUPFAM" id="SSF56112">
    <property type="entry name" value="Protein kinase-like (PK-like)"/>
    <property type="match status" value="1"/>
</dbReference>
<dbReference type="InterPro" id="IPR011009">
    <property type="entry name" value="Kinase-like_dom_sf"/>
</dbReference>
<dbReference type="SMART" id="SM00220">
    <property type="entry name" value="S_TKc"/>
    <property type="match status" value="1"/>
</dbReference>
<evidence type="ECO:0000313" key="6">
    <source>
        <dbReference type="EMBL" id="KAK2995867.1"/>
    </source>
</evidence>
<dbReference type="Pfam" id="PF07714">
    <property type="entry name" value="PK_Tyr_Ser-Thr"/>
    <property type="match status" value="1"/>
</dbReference>
<dbReference type="PANTHER" id="PTHR27005">
    <property type="entry name" value="WALL-ASSOCIATED RECEPTOR KINASE-LIKE 21"/>
    <property type="match status" value="1"/>
</dbReference>
<keyword evidence="2" id="KW-0067">ATP-binding</keyword>
<dbReference type="PANTHER" id="PTHR27005:SF515">
    <property type="entry name" value="WALL-ASSOCIATED RECEPTOR KINASE-LIKE 10-RELATED"/>
    <property type="match status" value="1"/>
</dbReference>
<comment type="caution">
    <text evidence="6">The sequence shown here is derived from an EMBL/GenBank/DDBJ whole genome shotgun (WGS) entry which is preliminary data.</text>
</comment>
<evidence type="ECO:0000256" key="1">
    <source>
        <dbReference type="ARBA" id="ARBA00022741"/>
    </source>
</evidence>
<dbReference type="PROSITE" id="PS00108">
    <property type="entry name" value="PROTEIN_KINASE_ST"/>
    <property type="match status" value="1"/>
</dbReference>
<evidence type="ECO:0000259" key="5">
    <source>
        <dbReference type="PROSITE" id="PS50011"/>
    </source>
</evidence>
<dbReference type="InterPro" id="IPR045274">
    <property type="entry name" value="WAK-like"/>
</dbReference>
<gene>
    <name evidence="6" type="ORF">RJ640_012076</name>
</gene>
<dbReference type="EMBL" id="JAVXUO010000048">
    <property type="protein sequence ID" value="KAK2995867.1"/>
    <property type="molecule type" value="Genomic_DNA"/>
</dbReference>
<proteinExistence type="predicted"/>
<dbReference type="Gene3D" id="1.10.510.10">
    <property type="entry name" value="Transferase(Phosphotransferase) domain 1"/>
    <property type="match status" value="1"/>
</dbReference>
<dbReference type="FunFam" id="3.30.200.20:FF:001332">
    <property type="entry name" value="Wall-associated receptor kinase-like 10"/>
    <property type="match status" value="1"/>
</dbReference>
<dbReference type="InterPro" id="IPR001245">
    <property type="entry name" value="Ser-Thr/Tyr_kinase_cat_dom"/>
</dbReference>
<name>A0AA88UWU4_9ASTE</name>
<dbReference type="PROSITE" id="PS50011">
    <property type="entry name" value="PROTEIN_KINASE_DOM"/>
    <property type="match status" value="1"/>
</dbReference>
<keyword evidence="7" id="KW-1185">Reference proteome</keyword>
<feature type="domain" description="Protein kinase" evidence="5">
    <location>
        <begin position="1"/>
        <end position="261"/>
    </location>
</feature>
<sequence length="394" mass="44047">MVVWYYDSIRRWIKVLLRRHFSMPNNWRKPQIISTRISYLAAVAKKSKIVDESQLEEFINEVVILSQLNYRNVVKILGCCLETEVPLLVYEFISNGTLFKHIHDQSNEFPLSWEMCLRIATEVAGALSYLHSSTSIPIYHRDIKSTNILLDDKYKAKVSNFGTSRSIAIDQTHLTTLVKGTFGYLDPGTFNQFTEKIDVYSFGVVLVELLTGEKPIFMTRTVLDDTKEELVAVANLARRCLNLNGENRPAMKEVATELEGIGMSNNKSSTVQKNFQEVGCTGGVVSGTFIWYPNFRPNVNFVSVAATLESRSDSLQQISSLEQSAFAAPGAFISFLCLLNGATLVVKALYQLRTLHMESGVESLANLAALKPSPATFLEQLTSCQVLQSPGPQH</sequence>